<keyword evidence="2" id="KW-1185">Reference proteome</keyword>
<protein>
    <submittedName>
        <fullName evidence="1">Uncharacterized protein</fullName>
    </submittedName>
</protein>
<dbReference type="AlphaFoldDB" id="A0A226DCE2"/>
<comment type="caution">
    <text evidence="1">The sequence shown here is derived from an EMBL/GenBank/DDBJ whole genome shotgun (WGS) entry which is preliminary data.</text>
</comment>
<evidence type="ECO:0000313" key="1">
    <source>
        <dbReference type="EMBL" id="OXA43225.1"/>
    </source>
</evidence>
<organism evidence="1 2">
    <name type="scientific">Folsomia candida</name>
    <name type="common">Springtail</name>
    <dbReference type="NCBI Taxonomy" id="158441"/>
    <lineage>
        <taxon>Eukaryota</taxon>
        <taxon>Metazoa</taxon>
        <taxon>Ecdysozoa</taxon>
        <taxon>Arthropoda</taxon>
        <taxon>Hexapoda</taxon>
        <taxon>Collembola</taxon>
        <taxon>Entomobryomorpha</taxon>
        <taxon>Isotomoidea</taxon>
        <taxon>Isotomidae</taxon>
        <taxon>Proisotominae</taxon>
        <taxon>Folsomia</taxon>
    </lineage>
</organism>
<proteinExistence type="predicted"/>
<name>A0A226DCE2_FOLCA</name>
<gene>
    <name evidence="1" type="ORF">Fcan01_22204</name>
</gene>
<dbReference type="EMBL" id="LNIX01000023">
    <property type="protein sequence ID" value="OXA43225.1"/>
    <property type="molecule type" value="Genomic_DNA"/>
</dbReference>
<dbReference type="Proteomes" id="UP000198287">
    <property type="component" value="Unassembled WGS sequence"/>
</dbReference>
<evidence type="ECO:0000313" key="2">
    <source>
        <dbReference type="Proteomes" id="UP000198287"/>
    </source>
</evidence>
<sequence length="214" mass="25229">MSTNIIRNGLYDDIRDLDYWRQIFMKTYNRYRCDATKEANKIVDLFKTPTLVLEFMEGLLLRGFSKHELEQVARTLMPKNNKPDWEEWKQITAIFQHWYPEDLINSQVCKGDIENLMRPNTGVHSYLLEATCSNFRNAWRLEDSNQEVYITSIRLICPEDFGPARFSLTISIAHILSIPSTAKLILIPHQFIGTIQKLIEREIENRKLANQKRH</sequence>
<reference evidence="1 2" key="1">
    <citation type="submission" date="2015-12" db="EMBL/GenBank/DDBJ databases">
        <title>The genome of Folsomia candida.</title>
        <authorList>
            <person name="Faddeeva A."/>
            <person name="Derks M.F."/>
            <person name="Anvar Y."/>
            <person name="Smit S."/>
            <person name="Van Straalen N."/>
            <person name="Roelofs D."/>
        </authorList>
    </citation>
    <scope>NUCLEOTIDE SEQUENCE [LARGE SCALE GENOMIC DNA]</scope>
    <source>
        <strain evidence="1 2">VU population</strain>
        <tissue evidence="1">Whole body</tissue>
    </source>
</reference>
<accession>A0A226DCE2</accession>